<accession>A0A6A5X4J3</accession>
<keyword evidence="2" id="KW-1185">Reference proteome</keyword>
<evidence type="ECO:0000313" key="1">
    <source>
        <dbReference type="EMBL" id="KAF2007863.1"/>
    </source>
</evidence>
<dbReference type="OrthoDB" id="3789926at2759"/>
<dbReference type="Proteomes" id="UP000799779">
    <property type="component" value="Unassembled WGS sequence"/>
</dbReference>
<feature type="non-terminal residue" evidence="1">
    <location>
        <position position="153"/>
    </location>
</feature>
<proteinExistence type="predicted"/>
<protein>
    <submittedName>
        <fullName evidence="1">Uncharacterized protein</fullName>
    </submittedName>
</protein>
<feature type="non-terminal residue" evidence="1">
    <location>
        <position position="1"/>
    </location>
</feature>
<organism evidence="1 2">
    <name type="scientific">Amniculicola lignicola CBS 123094</name>
    <dbReference type="NCBI Taxonomy" id="1392246"/>
    <lineage>
        <taxon>Eukaryota</taxon>
        <taxon>Fungi</taxon>
        <taxon>Dikarya</taxon>
        <taxon>Ascomycota</taxon>
        <taxon>Pezizomycotina</taxon>
        <taxon>Dothideomycetes</taxon>
        <taxon>Pleosporomycetidae</taxon>
        <taxon>Pleosporales</taxon>
        <taxon>Amniculicolaceae</taxon>
        <taxon>Amniculicola</taxon>
    </lineage>
</organism>
<dbReference type="EMBL" id="ML977556">
    <property type="protein sequence ID" value="KAF2007863.1"/>
    <property type="molecule type" value="Genomic_DNA"/>
</dbReference>
<name>A0A6A5X4J3_9PLEO</name>
<reference evidence="1" key="1">
    <citation type="journal article" date="2020" name="Stud. Mycol.">
        <title>101 Dothideomycetes genomes: a test case for predicting lifestyles and emergence of pathogens.</title>
        <authorList>
            <person name="Haridas S."/>
            <person name="Albert R."/>
            <person name="Binder M."/>
            <person name="Bloem J."/>
            <person name="Labutti K."/>
            <person name="Salamov A."/>
            <person name="Andreopoulos B."/>
            <person name="Baker S."/>
            <person name="Barry K."/>
            <person name="Bills G."/>
            <person name="Bluhm B."/>
            <person name="Cannon C."/>
            <person name="Castanera R."/>
            <person name="Culley D."/>
            <person name="Daum C."/>
            <person name="Ezra D."/>
            <person name="Gonzalez J."/>
            <person name="Henrissat B."/>
            <person name="Kuo A."/>
            <person name="Liang C."/>
            <person name="Lipzen A."/>
            <person name="Lutzoni F."/>
            <person name="Magnuson J."/>
            <person name="Mondo S."/>
            <person name="Nolan M."/>
            <person name="Ohm R."/>
            <person name="Pangilinan J."/>
            <person name="Park H.-J."/>
            <person name="Ramirez L."/>
            <person name="Alfaro M."/>
            <person name="Sun H."/>
            <person name="Tritt A."/>
            <person name="Yoshinaga Y."/>
            <person name="Zwiers L.-H."/>
            <person name="Turgeon B."/>
            <person name="Goodwin S."/>
            <person name="Spatafora J."/>
            <person name="Crous P."/>
            <person name="Grigoriev I."/>
        </authorList>
    </citation>
    <scope>NUCLEOTIDE SEQUENCE</scope>
    <source>
        <strain evidence="1">CBS 123094</strain>
    </source>
</reference>
<dbReference type="AlphaFoldDB" id="A0A6A5X4J3"/>
<sequence>IFPLYMCSAILKVDNKANLTMTFPAHDSGRIDCLMSLVILPNKVQNVARELFGVNLEIDGNIWYVILGNGVRLLPGLELHLQGAQNEGIVGLLGNSISSAIKGSPIRREEVREAMLATSCVTLIITRSPQEGGVLNLNLEVGEGFELKRALFD</sequence>
<gene>
    <name evidence="1" type="ORF">P154DRAFT_412282</name>
</gene>
<evidence type="ECO:0000313" key="2">
    <source>
        <dbReference type="Proteomes" id="UP000799779"/>
    </source>
</evidence>